<evidence type="ECO:0000256" key="5">
    <source>
        <dbReference type="ARBA" id="ARBA00022722"/>
    </source>
</evidence>
<evidence type="ECO:0000256" key="2">
    <source>
        <dbReference type="ARBA" id="ARBA00009006"/>
    </source>
</evidence>
<organism evidence="9 10">
    <name type="scientific">Xenorhabdus bovienii str. puntauvense</name>
    <dbReference type="NCBI Taxonomy" id="1398201"/>
    <lineage>
        <taxon>Bacteria</taxon>
        <taxon>Pseudomonadati</taxon>
        <taxon>Pseudomonadota</taxon>
        <taxon>Gammaproteobacteria</taxon>
        <taxon>Enterobacterales</taxon>
        <taxon>Morganellaceae</taxon>
        <taxon>Xenorhabdus</taxon>
    </lineage>
</organism>
<accession>A0A077NCV5</accession>
<keyword evidence="7" id="KW-0732">Signal</keyword>
<comment type="subcellular location">
    <subcellularLocation>
        <location evidence="1 7">Secreted</location>
    </subcellularLocation>
</comment>
<feature type="active site" description="Proton donor" evidence="8">
    <location>
        <position position="150"/>
    </location>
</feature>
<evidence type="ECO:0000313" key="10">
    <source>
        <dbReference type="Proteomes" id="UP000028511"/>
    </source>
</evidence>
<proteinExistence type="inferred from homology"/>
<dbReference type="PIRSF" id="PIRSF001013">
    <property type="entry name" value="Barnase"/>
    <property type="match status" value="1"/>
</dbReference>
<evidence type="ECO:0000256" key="4">
    <source>
        <dbReference type="ARBA" id="ARBA00022525"/>
    </source>
</evidence>
<evidence type="ECO:0000256" key="8">
    <source>
        <dbReference type="PIRSR" id="PIRSR001013-1"/>
    </source>
</evidence>
<dbReference type="GO" id="GO:0003723">
    <property type="term" value="F:RNA binding"/>
    <property type="evidence" value="ECO:0007669"/>
    <property type="project" value="UniProtKB-UniRule"/>
</dbReference>
<keyword evidence="5 7" id="KW-0540">Nuclease</keyword>
<dbReference type="InterPro" id="IPR001887">
    <property type="entry name" value="Barnase"/>
</dbReference>
<keyword evidence="6 7" id="KW-0378">Hydrolase</keyword>
<dbReference type="PRINTS" id="PR00117">
    <property type="entry name" value="BARNASE"/>
</dbReference>
<evidence type="ECO:0000256" key="6">
    <source>
        <dbReference type="ARBA" id="ARBA00022801"/>
    </source>
</evidence>
<name>A0A077NCV5_XENBV</name>
<dbReference type="Pfam" id="PF00545">
    <property type="entry name" value="Ribonuclease"/>
    <property type="match status" value="1"/>
</dbReference>
<dbReference type="InterPro" id="IPR016191">
    <property type="entry name" value="Ribonuclease/ribotoxin"/>
</dbReference>
<dbReference type="GO" id="GO:0004521">
    <property type="term" value="F:RNA endonuclease activity"/>
    <property type="evidence" value="ECO:0007669"/>
    <property type="project" value="UniProtKB-UniRule"/>
</dbReference>
<gene>
    <name evidence="9" type="ORF">XBP1_1540022</name>
</gene>
<dbReference type="GO" id="GO:0016787">
    <property type="term" value="F:hydrolase activity"/>
    <property type="evidence" value="ECO:0007669"/>
    <property type="project" value="UniProtKB-KW"/>
</dbReference>
<dbReference type="RefSeq" id="WP_038192493.1">
    <property type="nucleotide sequence ID" value="NZ_CAWLWN010000141.1"/>
</dbReference>
<feature type="active site" description="Proton acceptor" evidence="8">
    <location>
        <position position="121"/>
    </location>
</feature>
<dbReference type="InterPro" id="IPR000026">
    <property type="entry name" value="N1-like"/>
</dbReference>
<evidence type="ECO:0000256" key="7">
    <source>
        <dbReference type="PIRNR" id="PIRNR001013"/>
    </source>
</evidence>
<dbReference type="GO" id="GO:0005576">
    <property type="term" value="C:extracellular region"/>
    <property type="evidence" value="ECO:0007669"/>
    <property type="project" value="UniProtKB-SubCell"/>
</dbReference>
<evidence type="ECO:0000313" key="9">
    <source>
        <dbReference type="EMBL" id="CDG95755.1"/>
    </source>
</evidence>
<keyword evidence="7" id="KW-0255">Endonuclease</keyword>
<dbReference type="EMBL" id="CBSW010000062">
    <property type="protein sequence ID" value="CDG95755.1"/>
    <property type="molecule type" value="Genomic_DNA"/>
</dbReference>
<keyword evidence="4 7" id="KW-0964">Secreted</keyword>
<sequence>MKKSILAGILLILAFVSITFAQGSESVGAEKSQQNTEVLESASSEPIGVLTKPKRVAQYLRQHNNSRLPDYYLTKAQARNLGWDARKGNLCQVSPNTAIGGDRFSNRENKLPKKRDRQWFEADVNYSCGHRGSDRLLYSNDGLIYLTVDHYNTFKKLE</sequence>
<dbReference type="Gene3D" id="3.10.450.30">
    <property type="entry name" value="Microbial ribonucleases"/>
    <property type="match status" value="1"/>
</dbReference>
<protein>
    <recommendedName>
        <fullName evidence="3 7">Ribonuclease</fullName>
        <ecNumber evidence="7">3.1.27.-</ecNumber>
    </recommendedName>
</protein>
<dbReference type="GeneID" id="93907697"/>
<feature type="signal peptide" evidence="7">
    <location>
        <begin position="1"/>
        <end position="21"/>
    </location>
</feature>
<evidence type="ECO:0000256" key="1">
    <source>
        <dbReference type="ARBA" id="ARBA00004613"/>
    </source>
</evidence>
<comment type="similarity">
    <text evidence="2 7">Belongs to the ribonuclease N1/T1 family.</text>
</comment>
<feature type="chain" id="PRO_5008815313" description="Ribonuclease" evidence="7">
    <location>
        <begin position="22"/>
        <end position="158"/>
    </location>
</feature>
<dbReference type="Proteomes" id="UP000028511">
    <property type="component" value="Unassembled WGS sequence"/>
</dbReference>
<dbReference type="SUPFAM" id="SSF53933">
    <property type="entry name" value="Microbial ribonucleases"/>
    <property type="match status" value="1"/>
</dbReference>
<reference evidence="9" key="1">
    <citation type="submission" date="2013-07" db="EMBL/GenBank/DDBJ databases">
        <title>Sub-species coevolution in mutualistic symbiosis.</title>
        <authorList>
            <person name="Murfin K."/>
            <person name="Klassen J."/>
            <person name="Lee M."/>
            <person name="Forst S."/>
            <person name="Stock P."/>
            <person name="Goodrich-Blair H."/>
        </authorList>
    </citation>
    <scope>NUCLEOTIDE SEQUENCE [LARGE SCALE GENOMIC DNA]</scope>
    <source>
        <strain evidence="9">Puntauvense</strain>
    </source>
</reference>
<evidence type="ECO:0000256" key="3">
    <source>
        <dbReference type="ARBA" id="ARBA00022214"/>
    </source>
</evidence>
<dbReference type="HOGENOM" id="CLU_104572_1_0_6"/>
<comment type="caution">
    <text evidence="9">The sequence shown here is derived from an EMBL/GenBank/DDBJ whole genome shotgun (WGS) entry which is preliminary data.</text>
</comment>
<dbReference type="AlphaFoldDB" id="A0A077NCV5"/>
<dbReference type="EC" id="3.1.27.-" evidence="7"/>